<name>A0ACD0P165_9BASI</name>
<accession>A0ACD0P165</accession>
<gene>
    <name evidence="1" type="ORF">IE53DRAFT_361271</name>
</gene>
<evidence type="ECO:0000313" key="2">
    <source>
        <dbReference type="Proteomes" id="UP000245626"/>
    </source>
</evidence>
<dbReference type="EMBL" id="KZ819814">
    <property type="protein sequence ID" value="PWN51835.1"/>
    <property type="molecule type" value="Genomic_DNA"/>
</dbReference>
<reference evidence="1 2" key="1">
    <citation type="journal article" date="2018" name="Mol. Biol. Evol.">
        <title>Broad Genomic Sampling Reveals a Smut Pathogenic Ancestry of the Fungal Clade Ustilaginomycotina.</title>
        <authorList>
            <person name="Kijpornyongpan T."/>
            <person name="Mondo S.J."/>
            <person name="Barry K."/>
            <person name="Sandor L."/>
            <person name="Lee J."/>
            <person name="Lipzen A."/>
            <person name="Pangilinan J."/>
            <person name="LaButti K."/>
            <person name="Hainaut M."/>
            <person name="Henrissat B."/>
            <person name="Grigoriev I.V."/>
            <person name="Spatafora J.W."/>
            <person name="Aime M.C."/>
        </authorList>
    </citation>
    <scope>NUCLEOTIDE SEQUENCE [LARGE SCALE GENOMIC DNA]</scope>
    <source>
        <strain evidence="1 2">SA 807</strain>
    </source>
</reference>
<dbReference type="Proteomes" id="UP000245626">
    <property type="component" value="Unassembled WGS sequence"/>
</dbReference>
<proteinExistence type="predicted"/>
<evidence type="ECO:0000313" key="1">
    <source>
        <dbReference type="EMBL" id="PWN51835.1"/>
    </source>
</evidence>
<keyword evidence="2" id="KW-1185">Reference proteome</keyword>
<protein>
    <submittedName>
        <fullName evidence="1">Uncharacterized protein</fullName>
    </submittedName>
</protein>
<sequence>MNVTISSTHVRTFTNALYCLSKFGDNFWLQASRQDDTSFQLRISIINSSNSAFCMFTFSQEFFILSKLEKKDRLECQLLLKSVLSVLKISGKTVEKCELDLIDDSEECRLVIRLHCQHGVLKTHKLTYEQKRGLLPTADPNPPNLLVIRAEAAHEWVEHFLSSGKNGEITIWCDDKFCVVKSKDEDGYTVGSDGKGQIRRSIQTEVRVDIQDFETYEISNESCLCFSLKEFRATIVLAEQLGRPLEISFSDGEAPLFVRIHQEAVEAEFVIATTKGERPQMPSAPQQGNFATTAAGEVSKHHPIAANYAGVEPGPSTGMQGGMHSATQSQNRSRANQINPATSSEQRLQESHPSRSHNLNAHSRGGGSLSELQRQQANALANSSRSTQINPIRDRNGKATVDPQDQACDQDDSIELGGREIENSAPPPTESRLLESSQHPMESTQRATRDLTGSTGMRNRSLPASPPQPLFLGTSQETGAPSQTQPMPSRTERGGREYEDSEEFGQGIDFDALDALESSIRNGETEMRGSQVVMRSRPAADEEAEEGQGENADHGSDGFLQEQEEIGPAKSRTRPYDVENDDNGEETDISIRLPKAAKALGKEDERGRGRGRERAGSSARARDQYELLGLDHDWEDARASRIARETVRRGRERNITDEESVPLATSQPAPPPPPLTSPRLEDGNFGRGESEASSRTSGDEGDEPFEGVEVVEPTPISKGGVSDDFSERLGSEDVGARRRTRRSRASTGDPDESLEGRREEPSNEARPGPGRKKFKPLY</sequence>
<organism evidence="1 2">
    <name type="scientific">Violaceomyces palustris</name>
    <dbReference type="NCBI Taxonomy" id="1673888"/>
    <lineage>
        <taxon>Eukaryota</taxon>
        <taxon>Fungi</taxon>
        <taxon>Dikarya</taxon>
        <taxon>Basidiomycota</taxon>
        <taxon>Ustilaginomycotina</taxon>
        <taxon>Ustilaginomycetes</taxon>
        <taxon>Violaceomycetales</taxon>
        <taxon>Violaceomycetaceae</taxon>
        <taxon>Violaceomyces</taxon>
    </lineage>
</organism>